<name>A0A1Y2K493_9PROT</name>
<protein>
    <submittedName>
        <fullName evidence="2">Uncharacterized protein</fullName>
    </submittedName>
</protein>
<feature type="region of interest" description="Disordered" evidence="1">
    <location>
        <begin position="136"/>
        <end position="163"/>
    </location>
</feature>
<evidence type="ECO:0000256" key="1">
    <source>
        <dbReference type="SAM" id="MobiDB-lite"/>
    </source>
</evidence>
<dbReference type="STRING" id="1434232.MAIT1_05260"/>
<organism evidence="2 3">
    <name type="scientific">Magnetofaba australis IT-1</name>
    <dbReference type="NCBI Taxonomy" id="1434232"/>
    <lineage>
        <taxon>Bacteria</taxon>
        <taxon>Pseudomonadati</taxon>
        <taxon>Pseudomonadota</taxon>
        <taxon>Magnetococcia</taxon>
        <taxon>Magnetococcales</taxon>
        <taxon>Magnetococcaceae</taxon>
        <taxon>Magnetofaba</taxon>
    </lineage>
</organism>
<proteinExistence type="predicted"/>
<evidence type="ECO:0000313" key="2">
    <source>
        <dbReference type="EMBL" id="OSM04096.1"/>
    </source>
</evidence>
<sequence>MHAVASVDGEVPRQPPIEQPLWADPPHPAQEESAIARPAAPGLTVQFARPAPVELSAHVQRMARAHVAPQVAGERLAGPLVERIAPRKGVVLAVPRRFADEFQRPLLGDPLHPSSHHHLAPAVLARVDQLAPVILSGRGDEHSGQSQPAPLGGVGDGPEGDAETGIEHAARIALFVGGPHPVHGAARRPRHQQRRDAQRSHLQHMIDPQNQIVAVDSVAVAARAADVSALLLAMEVIQGGAGGPRRQGDVVAGEDVVDGAVDQRGVQPAVQRHDKRKEGRACGHRVASSGFGIIQSSPPNYGDLLGVADRVS</sequence>
<dbReference type="Proteomes" id="UP000194003">
    <property type="component" value="Unassembled WGS sequence"/>
</dbReference>
<dbReference type="EMBL" id="LVJN01000019">
    <property type="protein sequence ID" value="OSM04096.1"/>
    <property type="molecule type" value="Genomic_DNA"/>
</dbReference>
<accession>A0A1Y2K493</accession>
<comment type="caution">
    <text evidence="2">The sequence shown here is derived from an EMBL/GenBank/DDBJ whole genome shotgun (WGS) entry which is preliminary data.</text>
</comment>
<evidence type="ECO:0000313" key="3">
    <source>
        <dbReference type="Proteomes" id="UP000194003"/>
    </source>
</evidence>
<dbReference type="AlphaFoldDB" id="A0A1Y2K493"/>
<feature type="region of interest" description="Disordered" evidence="1">
    <location>
        <begin position="1"/>
        <end position="33"/>
    </location>
</feature>
<reference evidence="2 3" key="1">
    <citation type="journal article" date="2016" name="BMC Genomics">
        <title>Combined genomic and structural analyses of a cultured magnetotactic bacterium reveals its niche adaptation to a dynamic environment.</title>
        <authorList>
            <person name="Araujo A.C."/>
            <person name="Morillo V."/>
            <person name="Cypriano J."/>
            <person name="Teixeira L.C."/>
            <person name="Leao P."/>
            <person name="Lyra S."/>
            <person name="Almeida L.G."/>
            <person name="Bazylinski D.A."/>
            <person name="Vasconcellos A.T."/>
            <person name="Abreu F."/>
            <person name="Lins U."/>
        </authorList>
    </citation>
    <scope>NUCLEOTIDE SEQUENCE [LARGE SCALE GENOMIC DNA]</scope>
    <source>
        <strain evidence="2 3">IT-1</strain>
    </source>
</reference>
<gene>
    <name evidence="2" type="ORF">MAIT1_05260</name>
</gene>
<keyword evidence="3" id="KW-1185">Reference proteome</keyword>
<feature type="compositionally biased region" description="Pro residues" evidence="1">
    <location>
        <begin position="13"/>
        <end position="28"/>
    </location>
</feature>
<feature type="region of interest" description="Disordered" evidence="1">
    <location>
        <begin position="180"/>
        <end position="202"/>
    </location>
</feature>